<proteinExistence type="predicted"/>
<evidence type="ECO:0000313" key="2">
    <source>
        <dbReference type="Proteomes" id="UP000245626"/>
    </source>
</evidence>
<dbReference type="Proteomes" id="UP000245626">
    <property type="component" value="Unassembled WGS sequence"/>
</dbReference>
<protein>
    <submittedName>
        <fullName evidence="1">Uncharacterized protein</fullName>
    </submittedName>
</protein>
<keyword evidence="2" id="KW-1185">Reference proteome</keyword>
<sequence>MKKLASLRRSKRKSMETASAPTEASLSTEKAGREEETREAVHEEAKFEQTHKEPEPSGEEATERGAPSSDDLKHHGSEAEEREEAKPFIIPEGIATHGKEEGESVRSLRGDEFEQGEGEEGGGETEREKEVEEGARKEQGIPTISKPSEPKSMEEVEKTRPVMEGLTKPTLTCAWAEDMTIGSGFHSTCFRKAMKIPFVFKSQATGFGKEETTRHKLKLTWVRDQEDVYKALSVSFGSGVEAFRHLAGGNDNDESKAEFIRKLSNMDDGSKIFAVLECIVELQERYYDPRWFRLSPIALEDMKLPSKFFGSYGDYFVEGFMARSLLRAIFKKDAISAIGESDIYVEGLNFDDLKGQLRGIFEDEELESCVDLHIEGVKDFSLGRQGGLQRVEECLSRFQDEKCLEPVKQVAFLRHYLSLYGVHSVKVPDHHHADLVEACKYRSLLTLNRLIGSVKTKVKLEGLLADLDQMPPEVDRYTNFYRDWKQRLESLEEEATMWIKRDDLMRSYMVQLSERAADFGVPQRISGDIDEPSLYSCCPCPVSFEGHDEQDFGALSEVSEVQVHHSGPVTEPIRISKEGHFVIGFQISSALLVPEYLRKSSEPSWTLLDADTEEVSLRLKTNMMACKWAATVWFAPKKVYELKQDYYQRCSL</sequence>
<evidence type="ECO:0000313" key="1">
    <source>
        <dbReference type="EMBL" id="PWN53500.1"/>
    </source>
</evidence>
<name>A0ACD0P5X0_9BASI</name>
<accession>A0ACD0P5X0</accession>
<dbReference type="EMBL" id="KZ819722">
    <property type="protein sequence ID" value="PWN53500.1"/>
    <property type="molecule type" value="Genomic_DNA"/>
</dbReference>
<gene>
    <name evidence="1" type="ORF">IE53DRAFT_359937</name>
</gene>
<reference evidence="1 2" key="1">
    <citation type="journal article" date="2018" name="Mol. Biol. Evol.">
        <title>Broad Genomic Sampling Reveals a Smut Pathogenic Ancestry of the Fungal Clade Ustilaginomycotina.</title>
        <authorList>
            <person name="Kijpornyongpan T."/>
            <person name="Mondo S.J."/>
            <person name="Barry K."/>
            <person name="Sandor L."/>
            <person name="Lee J."/>
            <person name="Lipzen A."/>
            <person name="Pangilinan J."/>
            <person name="LaButti K."/>
            <person name="Hainaut M."/>
            <person name="Henrissat B."/>
            <person name="Grigoriev I.V."/>
            <person name="Spatafora J.W."/>
            <person name="Aime M.C."/>
        </authorList>
    </citation>
    <scope>NUCLEOTIDE SEQUENCE [LARGE SCALE GENOMIC DNA]</scope>
    <source>
        <strain evidence="1 2">SA 807</strain>
    </source>
</reference>
<organism evidence="1 2">
    <name type="scientific">Violaceomyces palustris</name>
    <dbReference type="NCBI Taxonomy" id="1673888"/>
    <lineage>
        <taxon>Eukaryota</taxon>
        <taxon>Fungi</taxon>
        <taxon>Dikarya</taxon>
        <taxon>Basidiomycota</taxon>
        <taxon>Ustilaginomycotina</taxon>
        <taxon>Ustilaginomycetes</taxon>
        <taxon>Violaceomycetales</taxon>
        <taxon>Violaceomycetaceae</taxon>
        <taxon>Violaceomyces</taxon>
    </lineage>
</organism>